<dbReference type="AlphaFoldDB" id="A0AA38KYJ8"/>
<sequence>PTQPPSVMQPPSVPCKWAPQTKTTDRNFILGSEGRISGSTESIGSEKQSPDLHLTEQRRVEIPE</sequence>
<feature type="compositionally biased region" description="Basic and acidic residues" evidence="1">
    <location>
        <begin position="48"/>
        <end position="64"/>
    </location>
</feature>
<name>A0AA38KYJ8_TAXCH</name>
<feature type="non-terminal residue" evidence="2">
    <location>
        <position position="1"/>
    </location>
</feature>
<feature type="region of interest" description="Disordered" evidence="1">
    <location>
        <begin position="32"/>
        <end position="64"/>
    </location>
</feature>
<gene>
    <name evidence="2" type="ORF">KI387_011281</name>
</gene>
<comment type="caution">
    <text evidence="2">The sequence shown here is derived from an EMBL/GenBank/DDBJ whole genome shotgun (WGS) entry which is preliminary data.</text>
</comment>
<evidence type="ECO:0000313" key="3">
    <source>
        <dbReference type="Proteomes" id="UP000824469"/>
    </source>
</evidence>
<protein>
    <submittedName>
        <fullName evidence="2">Uncharacterized protein</fullName>
    </submittedName>
</protein>
<reference evidence="2 3" key="1">
    <citation type="journal article" date="2021" name="Nat. Plants">
        <title>The Taxus genome provides insights into paclitaxel biosynthesis.</title>
        <authorList>
            <person name="Xiong X."/>
            <person name="Gou J."/>
            <person name="Liao Q."/>
            <person name="Li Y."/>
            <person name="Zhou Q."/>
            <person name="Bi G."/>
            <person name="Li C."/>
            <person name="Du R."/>
            <person name="Wang X."/>
            <person name="Sun T."/>
            <person name="Guo L."/>
            <person name="Liang H."/>
            <person name="Lu P."/>
            <person name="Wu Y."/>
            <person name="Zhang Z."/>
            <person name="Ro D.K."/>
            <person name="Shang Y."/>
            <person name="Huang S."/>
            <person name="Yan J."/>
        </authorList>
    </citation>
    <scope>NUCLEOTIDE SEQUENCE [LARGE SCALE GENOMIC DNA]</scope>
    <source>
        <strain evidence="2">Ta-2019</strain>
    </source>
</reference>
<evidence type="ECO:0000256" key="1">
    <source>
        <dbReference type="SAM" id="MobiDB-lite"/>
    </source>
</evidence>
<dbReference type="Proteomes" id="UP000824469">
    <property type="component" value="Unassembled WGS sequence"/>
</dbReference>
<evidence type="ECO:0000313" key="2">
    <source>
        <dbReference type="EMBL" id="KAH9306877.1"/>
    </source>
</evidence>
<feature type="compositionally biased region" description="Polar residues" evidence="1">
    <location>
        <begin position="37"/>
        <end position="47"/>
    </location>
</feature>
<organism evidence="2 3">
    <name type="scientific">Taxus chinensis</name>
    <name type="common">Chinese yew</name>
    <name type="synonym">Taxus wallichiana var. chinensis</name>
    <dbReference type="NCBI Taxonomy" id="29808"/>
    <lineage>
        <taxon>Eukaryota</taxon>
        <taxon>Viridiplantae</taxon>
        <taxon>Streptophyta</taxon>
        <taxon>Embryophyta</taxon>
        <taxon>Tracheophyta</taxon>
        <taxon>Spermatophyta</taxon>
        <taxon>Pinopsida</taxon>
        <taxon>Pinidae</taxon>
        <taxon>Conifers II</taxon>
        <taxon>Cupressales</taxon>
        <taxon>Taxaceae</taxon>
        <taxon>Taxus</taxon>
    </lineage>
</organism>
<proteinExistence type="predicted"/>
<feature type="non-terminal residue" evidence="2">
    <location>
        <position position="64"/>
    </location>
</feature>
<dbReference type="EMBL" id="JAHRHJ020000008">
    <property type="protein sequence ID" value="KAH9306877.1"/>
    <property type="molecule type" value="Genomic_DNA"/>
</dbReference>
<accession>A0AA38KYJ8</accession>
<keyword evidence="3" id="KW-1185">Reference proteome</keyword>